<evidence type="ECO:0000256" key="1">
    <source>
        <dbReference type="SAM" id="Phobius"/>
    </source>
</evidence>
<dbReference type="VEuPathDB" id="CryptoDB:Cvel_4459"/>
<evidence type="ECO:0008006" key="3">
    <source>
        <dbReference type="Google" id="ProtNLM"/>
    </source>
</evidence>
<keyword evidence="1" id="KW-0812">Transmembrane</keyword>
<reference evidence="2" key="1">
    <citation type="submission" date="2014-11" db="EMBL/GenBank/DDBJ databases">
        <authorList>
            <person name="Otto D Thomas"/>
            <person name="Naeem Raeece"/>
        </authorList>
    </citation>
    <scope>NUCLEOTIDE SEQUENCE</scope>
</reference>
<gene>
    <name evidence="2" type="ORF">Cvel_4459</name>
</gene>
<evidence type="ECO:0000313" key="2">
    <source>
        <dbReference type="EMBL" id="CEM26430.1"/>
    </source>
</evidence>
<sequence>MFGNRNQTGGQKKSIWKGRAACFPITGLIAGILGLALFIVGIVASSITLEKGQNDAFFDAARRNLAHTCIWPALMVIASSALAIGQARGAGTPEWRRFTLLGLAMDILVLFVLFIAWGMVGVALDQVFPGCRMCTPGDFKLRSFDTSPGHCLAMTNECYKKVSQ</sequence>
<feature type="transmembrane region" description="Helical" evidence="1">
    <location>
        <begin position="21"/>
        <end position="45"/>
    </location>
</feature>
<protein>
    <recommendedName>
        <fullName evidence="3">MARVEL domain-containing protein</fullName>
    </recommendedName>
</protein>
<dbReference type="EMBL" id="CDMZ01001059">
    <property type="protein sequence ID" value="CEM26430.1"/>
    <property type="molecule type" value="Genomic_DNA"/>
</dbReference>
<name>A0A0G4GBN1_9ALVE</name>
<dbReference type="AlphaFoldDB" id="A0A0G4GBN1"/>
<keyword evidence="1" id="KW-1133">Transmembrane helix</keyword>
<keyword evidence="1" id="KW-0472">Membrane</keyword>
<proteinExistence type="predicted"/>
<accession>A0A0G4GBN1</accession>
<feature type="transmembrane region" description="Helical" evidence="1">
    <location>
        <begin position="65"/>
        <end position="86"/>
    </location>
</feature>
<feature type="transmembrane region" description="Helical" evidence="1">
    <location>
        <begin position="98"/>
        <end position="124"/>
    </location>
</feature>
<organism evidence="2">
    <name type="scientific">Chromera velia CCMP2878</name>
    <dbReference type="NCBI Taxonomy" id="1169474"/>
    <lineage>
        <taxon>Eukaryota</taxon>
        <taxon>Sar</taxon>
        <taxon>Alveolata</taxon>
        <taxon>Colpodellida</taxon>
        <taxon>Chromeraceae</taxon>
        <taxon>Chromera</taxon>
    </lineage>
</organism>